<dbReference type="EMBL" id="CAJNOR010003423">
    <property type="protein sequence ID" value="CAF1412384.1"/>
    <property type="molecule type" value="Genomic_DNA"/>
</dbReference>
<keyword evidence="4" id="KW-1185">Reference proteome</keyword>
<gene>
    <name evidence="2" type="ORF">EDS130_LOCUS12741</name>
    <name evidence="3" type="ORF">XAT740_LOCUS34744</name>
</gene>
<reference evidence="2" key="1">
    <citation type="submission" date="2021-02" db="EMBL/GenBank/DDBJ databases">
        <authorList>
            <person name="Nowell W R."/>
        </authorList>
    </citation>
    <scope>NUCLEOTIDE SEQUENCE</scope>
</reference>
<evidence type="ECO:0000313" key="4">
    <source>
        <dbReference type="Proteomes" id="UP000663828"/>
    </source>
</evidence>
<evidence type="ECO:0000256" key="1">
    <source>
        <dbReference type="SAM" id="MobiDB-lite"/>
    </source>
</evidence>
<dbReference type="OrthoDB" id="10040428at2759"/>
<evidence type="ECO:0000313" key="2">
    <source>
        <dbReference type="EMBL" id="CAF0958855.1"/>
    </source>
</evidence>
<protein>
    <submittedName>
        <fullName evidence="2">Uncharacterized protein</fullName>
    </submittedName>
</protein>
<dbReference type="Proteomes" id="UP000663828">
    <property type="component" value="Unassembled WGS sequence"/>
</dbReference>
<dbReference type="AlphaFoldDB" id="A0A814DS34"/>
<comment type="caution">
    <text evidence="2">The sequence shown here is derived from an EMBL/GenBank/DDBJ whole genome shotgun (WGS) entry which is preliminary data.</text>
</comment>
<sequence length="114" mass="12477">MSSIPPNSPTTNSVSASSSDRTSSPPSLSLSLSTELFNRLQAFQVYLEMSGSIDTLTDCVAELNVSHSTSYLSPLEHFKAILCSKLPQTIEVDCLQQEIDELNLKIAQLRQDQS</sequence>
<feature type="region of interest" description="Disordered" evidence="1">
    <location>
        <begin position="1"/>
        <end position="29"/>
    </location>
</feature>
<evidence type="ECO:0000313" key="5">
    <source>
        <dbReference type="Proteomes" id="UP000663852"/>
    </source>
</evidence>
<organism evidence="2 5">
    <name type="scientific">Adineta ricciae</name>
    <name type="common">Rotifer</name>
    <dbReference type="NCBI Taxonomy" id="249248"/>
    <lineage>
        <taxon>Eukaryota</taxon>
        <taxon>Metazoa</taxon>
        <taxon>Spiralia</taxon>
        <taxon>Gnathifera</taxon>
        <taxon>Rotifera</taxon>
        <taxon>Eurotatoria</taxon>
        <taxon>Bdelloidea</taxon>
        <taxon>Adinetida</taxon>
        <taxon>Adinetidae</taxon>
        <taxon>Adineta</taxon>
    </lineage>
</organism>
<dbReference type="EMBL" id="CAJNOJ010000049">
    <property type="protein sequence ID" value="CAF0958855.1"/>
    <property type="molecule type" value="Genomic_DNA"/>
</dbReference>
<accession>A0A814DS34</accession>
<name>A0A814DS34_ADIRI</name>
<evidence type="ECO:0000313" key="3">
    <source>
        <dbReference type="EMBL" id="CAF1412384.1"/>
    </source>
</evidence>
<proteinExistence type="predicted"/>
<dbReference type="Proteomes" id="UP000663852">
    <property type="component" value="Unassembled WGS sequence"/>
</dbReference>